<dbReference type="Pfam" id="PF01565">
    <property type="entry name" value="FAD_binding_4"/>
    <property type="match status" value="1"/>
</dbReference>
<name>A0AAN4PAD2_ASPLE</name>
<dbReference type="Gene3D" id="3.30.465.10">
    <property type="match status" value="1"/>
</dbReference>
<dbReference type="Proteomes" id="UP000051487">
    <property type="component" value="Unassembled WGS sequence"/>
</dbReference>
<keyword evidence="2" id="KW-0285">Flavoprotein</keyword>
<dbReference type="PANTHER" id="PTHR42973">
    <property type="entry name" value="BINDING OXIDOREDUCTASE, PUTATIVE (AFU_ORTHOLOGUE AFUA_1G17690)-RELATED"/>
    <property type="match status" value="1"/>
</dbReference>
<dbReference type="GO" id="GO:0071949">
    <property type="term" value="F:FAD binding"/>
    <property type="evidence" value="ECO:0007669"/>
    <property type="project" value="InterPro"/>
</dbReference>
<dbReference type="InterPro" id="IPR036318">
    <property type="entry name" value="FAD-bd_PCMH-like_sf"/>
</dbReference>
<evidence type="ECO:0000313" key="6">
    <source>
        <dbReference type="EMBL" id="GAQ02787.1"/>
    </source>
</evidence>
<evidence type="ECO:0000256" key="3">
    <source>
        <dbReference type="ARBA" id="ARBA00022827"/>
    </source>
</evidence>
<protein>
    <submittedName>
        <fullName evidence="6">Bifunctional solanapyrone synthase</fullName>
    </submittedName>
</protein>
<keyword evidence="3" id="KW-0274">FAD</keyword>
<evidence type="ECO:0000256" key="2">
    <source>
        <dbReference type="ARBA" id="ARBA00022630"/>
    </source>
</evidence>
<evidence type="ECO:0000256" key="4">
    <source>
        <dbReference type="ARBA" id="ARBA00023002"/>
    </source>
</evidence>
<dbReference type="SUPFAM" id="SSF56176">
    <property type="entry name" value="FAD-binding/transporter-associated domain-like"/>
    <property type="match status" value="1"/>
</dbReference>
<comment type="caution">
    <text evidence="6">The sequence shown here is derived from an EMBL/GenBank/DDBJ whole genome shotgun (WGS) entry which is preliminary data.</text>
</comment>
<dbReference type="AlphaFoldDB" id="A0AAN4PAD2"/>
<dbReference type="PANTHER" id="PTHR42973:SF4">
    <property type="entry name" value="FAD BINDING DOMAIN PROTEIN"/>
    <property type="match status" value="1"/>
</dbReference>
<evidence type="ECO:0000313" key="7">
    <source>
        <dbReference type="Proteomes" id="UP000051487"/>
    </source>
</evidence>
<sequence length="536" mass="58919">MVTLLSSLGIATAVFAVVWFLRRTKSPPQARPLLEVPTNSVTASKLAKALPHIVLLHRDEDAFRKSINTYWAQQEREVMQACIVQPRDVGELAKAIVILKREYDERRTLPRKESDDVLFAVRGGGQSPVPGGASARGGVLIDLSLFREVTVSDDRESVALGAGVRWAEASRILDEKGLGVVGGRSSDVGVAGYTLGGGISFFTPRFGLACSNVLAYEVVLASGNIVTATALSHPDLWRALKGGSNNFGIVTRFTLRCFPSTQIWSGFMYAPISQSTKALMALHESAKLANPKIRGAAVDTHAAAPIACFTYIQGLGMQTVTVHLAYTKPPEEPKKWPVYWKNSGFATLWRFWSTFKVHTVTSAVIEMSGTCPPGQRWSFGTTTIKNDLRTMLAARAAHEEAITSLRKVKGLIWTIAMQPFLPSWAAKGDANVLGIHEGTDDALLILSFSVYWRRAGDDKYVYASIRETIEKIDAFATANGTDHPFRYLNYCAQWQRPLEGYGEENLLFLTEVSRKYDPDGLFQRGCTGGFKLHPQI</sequence>
<proteinExistence type="inferred from homology"/>
<accession>A0AAN4PAD2</accession>
<dbReference type="InterPro" id="IPR016166">
    <property type="entry name" value="FAD-bd_PCMH"/>
</dbReference>
<dbReference type="InterPro" id="IPR050416">
    <property type="entry name" value="FAD-linked_Oxidoreductase"/>
</dbReference>
<dbReference type="EMBL" id="BCLY01000001">
    <property type="protein sequence ID" value="GAQ02787.1"/>
    <property type="molecule type" value="Genomic_DNA"/>
</dbReference>
<feature type="domain" description="FAD-binding PCMH-type" evidence="5">
    <location>
        <begin position="76"/>
        <end position="260"/>
    </location>
</feature>
<gene>
    <name evidence="6" type="ORF">ALT_0108</name>
</gene>
<dbReference type="PROSITE" id="PS51387">
    <property type="entry name" value="FAD_PCMH"/>
    <property type="match status" value="1"/>
</dbReference>
<comment type="similarity">
    <text evidence="1">Belongs to the oxygen-dependent FAD-linked oxidoreductase family.</text>
</comment>
<evidence type="ECO:0000256" key="1">
    <source>
        <dbReference type="ARBA" id="ARBA00005466"/>
    </source>
</evidence>
<reference evidence="6 7" key="1">
    <citation type="submission" date="2015-11" db="EMBL/GenBank/DDBJ databases">
        <title>Aspergillus lentulus strain IFM 54703T.</title>
        <authorList>
            <person name="Kusuya Y."/>
            <person name="Sakai K."/>
            <person name="Kamei K."/>
            <person name="Takahashi H."/>
            <person name="Yaguchi T."/>
        </authorList>
    </citation>
    <scope>NUCLEOTIDE SEQUENCE [LARGE SCALE GENOMIC DNA]</scope>
    <source>
        <strain evidence="6 7">IFM 54703</strain>
    </source>
</reference>
<dbReference type="InterPro" id="IPR016169">
    <property type="entry name" value="FAD-bd_PCMH_sub2"/>
</dbReference>
<organism evidence="6 7">
    <name type="scientific">Aspergillus lentulus</name>
    <dbReference type="NCBI Taxonomy" id="293939"/>
    <lineage>
        <taxon>Eukaryota</taxon>
        <taxon>Fungi</taxon>
        <taxon>Dikarya</taxon>
        <taxon>Ascomycota</taxon>
        <taxon>Pezizomycotina</taxon>
        <taxon>Eurotiomycetes</taxon>
        <taxon>Eurotiomycetidae</taxon>
        <taxon>Eurotiales</taxon>
        <taxon>Aspergillaceae</taxon>
        <taxon>Aspergillus</taxon>
        <taxon>Aspergillus subgen. Fumigati</taxon>
    </lineage>
</organism>
<keyword evidence="4" id="KW-0560">Oxidoreductase</keyword>
<dbReference type="GO" id="GO:0016491">
    <property type="term" value="F:oxidoreductase activity"/>
    <property type="evidence" value="ECO:0007669"/>
    <property type="project" value="UniProtKB-KW"/>
</dbReference>
<dbReference type="InterPro" id="IPR006094">
    <property type="entry name" value="Oxid_FAD_bind_N"/>
</dbReference>
<evidence type="ECO:0000259" key="5">
    <source>
        <dbReference type="PROSITE" id="PS51387"/>
    </source>
</evidence>